<dbReference type="OrthoDB" id="9810730at2"/>
<comment type="catalytic activity">
    <reaction evidence="1">
        <text>ATP + protein L-histidine = ADP + protein N-phospho-L-histidine.</text>
        <dbReference type="EC" id="2.7.13.3"/>
    </reaction>
</comment>
<dbReference type="Proteomes" id="UP000241436">
    <property type="component" value="Unassembled WGS sequence"/>
</dbReference>
<feature type="transmembrane region" description="Helical" evidence="11">
    <location>
        <begin position="160"/>
        <end position="181"/>
    </location>
</feature>
<dbReference type="Gene3D" id="3.30.565.10">
    <property type="entry name" value="Histidine kinase-like ATPase, C-terminal domain"/>
    <property type="match status" value="1"/>
</dbReference>
<gene>
    <name evidence="13" type="ORF">CLG94_11860</name>
</gene>
<organism evidence="13 14">
    <name type="scientific">Candidatus Methylomirabilis limnetica</name>
    <dbReference type="NCBI Taxonomy" id="2033718"/>
    <lineage>
        <taxon>Bacteria</taxon>
        <taxon>Candidatus Methylomirabilota</taxon>
        <taxon>Candidatus Methylomirabilia</taxon>
        <taxon>Candidatus Methylomirabilales</taxon>
        <taxon>Candidatus Methylomirabilaceae</taxon>
        <taxon>Candidatus Methylomirabilis</taxon>
    </lineage>
</organism>
<dbReference type="Pfam" id="PF00512">
    <property type="entry name" value="HisKA"/>
    <property type="match status" value="1"/>
</dbReference>
<evidence type="ECO:0000256" key="7">
    <source>
        <dbReference type="ARBA" id="ARBA00022777"/>
    </source>
</evidence>
<reference evidence="13 14" key="1">
    <citation type="submission" date="2017-09" db="EMBL/GenBank/DDBJ databases">
        <title>Bloom of a denitrifying methanotroph, Candidatus Methylomirabilis limnetica, in a deep stratified lake.</title>
        <authorList>
            <person name="Graf J.S."/>
            <person name="Marchant H.K."/>
            <person name="Tienken D."/>
            <person name="Hach P.F."/>
            <person name="Brand A."/>
            <person name="Schubert C.J."/>
            <person name="Kuypers M.M."/>
            <person name="Milucka J."/>
        </authorList>
    </citation>
    <scope>NUCLEOTIDE SEQUENCE [LARGE SCALE GENOMIC DNA]</scope>
    <source>
        <strain evidence="13 14">Zug</strain>
    </source>
</reference>
<dbReference type="PROSITE" id="PS50109">
    <property type="entry name" value="HIS_KIN"/>
    <property type="match status" value="1"/>
</dbReference>
<dbReference type="InterPro" id="IPR029016">
    <property type="entry name" value="GAF-like_dom_sf"/>
</dbReference>
<dbReference type="FunFam" id="1.10.287.130:FF:000038">
    <property type="entry name" value="Sensory transduction histidine kinase"/>
    <property type="match status" value="1"/>
</dbReference>
<proteinExistence type="predicted"/>
<evidence type="ECO:0000256" key="2">
    <source>
        <dbReference type="ARBA" id="ARBA00004370"/>
    </source>
</evidence>
<dbReference type="SMART" id="SM00065">
    <property type="entry name" value="GAF"/>
    <property type="match status" value="1"/>
</dbReference>
<dbReference type="CDD" id="cd18773">
    <property type="entry name" value="PDC1_HK_sensor"/>
    <property type="match status" value="1"/>
</dbReference>
<evidence type="ECO:0000256" key="11">
    <source>
        <dbReference type="SAM" id="Phobius"/>
    </source>
</evidence>
<evidence type="ECO:0000256" key="10">
    <source>
        <dbReference type="ARBA" id="ARBA00023136"/>
    </source>
</evidence>
<evidence type="ECO:0000259" key="12">
    <source>
        <dbReference type="PROSITE" id="PS50109"/>
    </source>
</evidence>
<dbReference type="FunFam" id="3.30.565.10:FF:000006">
    <property type="entry name" value="Sensor histidine kinase WalK"/>
    <property type="match status" value="1"/>
</dbReference>
<keyword evidence="9" id="KW-0902">Two-component regulatory system</keyword>
<dbReference type="PRINTS" id="PR00344">
    <property type="entry name" value="BCTRLSENSOR"/>
</dbReference>
<dbReference type="InterPro" id="IPR005467">
    <property type="entry name" value="His_kinase_dom"/>
</dbReference>
<feature type="transmembrane region" description="Helical" evidence="11">
    <location>
        <begin position="125"/>
        <end position="148"/>
    </location>
</feature>
<evidence type="ECO:0000256" key="5">
    <source>
        <dbReference type="ARBA" id="ARBA00022679"/>
    </source>
</evidence>
<dbReference type="InterPro" id="IPR003594">
    <property type="entry name" value="HATPase_dom"/>
</dbReference>
<comment type="caution">
    <text evidence="13">The sequence shown here is derived from an EMBL/GenBank/DDBJ whole genome shotgun (WGS) entry which is preliminary data.</text>
</comment>
<dbReference type="Gene3D" id="3.30.450.40">
    <property type="match status" value="1"/>
</dbReference>
<keyword evidence="6" id="KW-0547">Nucleotide-binding</keyword>
<keyword evidence="4" id="KW-0597">Phosphoprotein</keyword>
<feature type="transmembrane region" description="Helical" evidence="11">
    <location>
        <begin position="81"/>
        <end position="105"/>
    </location>
</feature>
<dbReference type="InterPro" id="IPR036097">
    <property type="entry name" value="HisK_dim/P_sf"/>
</dbReference>
<dbReference type="Pfam" id="PF13185">
    <property type="entry name" value="GAF_2"/>
    <property type="match status" value="1"/>
</dbReference>
<dbReference type="SMART" id="SM00388">
    <property type="entry name" value="HisKA"/>
    <property type="match status" value="1"/>
</dbReference>
<dbReference type="CDD" id="cd16922">
    <property type="entry name" value="HATPase_EvgS-ArcB-TorS-like"/>
    <property type="match status" value="1"/>
</dbReference>
<protein>
    <recommendedName>
        <fullName evidence="3">histidine kinase</fullName>
        <ecNumber evidence="3">2.7.13.3</ecNumber>
    </recommendedName>
</protein>
<dbReference type="SUPFAM" id="SSF55781">
    <property type="entry name" value="GAF domain-like"/>
    <property type="match status" value="1"/>
</dbReference>
<keyword evidence="11" id="KW-0812">Transmembrane</keyword>
<evidence type="ECO:0000256" key="8">
    <source>
        <dbReference type="ARBA" id="ARBA00022840"/>
    </source>
</evidence>
<dbReference type="InterPro" id="IPR004358">
    <property type="entry name" value="Sig_transdc_His_kin-like_C"/>
</dbReference>
<accession>A0A2T4TV96</accession>
<keyword evidence="7" id="KW-0418">Kinase</keyword>
<dbReference type="AlphaFoldDB" id="A0A2T4TV96"/>
<feature type="transmembrane region" description="Helical" evidence="11">
    <location>
        <begin position="12"/>
        <end position="37"/>
    </location>
</feature>
<dbReference type="EC" id="2.7.13.3" evidence="3"/>
<keyword evidence="5" id="KW-0808">Transferase</keyword>
<evidence type="ECO:0000256" key="1">
    <source>
        <dbReference type="ARBA" id="ARBA00000085"/>
    </source>
</evidence>
<dbReference type="SUPFAM" id="SSF47384">
    <property type="entry name" value="Homodimeric domain of signal transducing histidine kinase"/>
    <property type="match status" value="1"/>
</dbReference>
<dbReference type="PANTHER" id="PTHR43047:SF63">
    <property type="entry name" value="HISTIDINE KINASE"/>
    <property type="match status" value="1"/>
</dbReference>
<dbReference type="InterPro" id="IPR036890">
    <property type="entry name" value="HATPase_C_sf"/>
</dbReference>
<dbReference type="PANTHER" id="PTHR43047">
    <property type="entry name" value="TWO-COMPONENT HISTIDINE PROTEIN KINASE"/>
    <property type="match status" value="1"/>
</dbReference>
<evidence type="ECO:0000313" key="13">
    <source>
        <dbReference type="EMBL" id="PTL35034.1"/>
    </source>
</evidence>
<keyword evidence="11" id="KW-1133">Transmembrane helix</keyword>
<sequence length="1085" mass="116758">MSEIQPLAGKQILSLIARTCAAIAAALGCVAIAGWVLDLPQLASLGPGWIPMAPSTALLLVLLGTAVFFNTGAPLRRSAHWASVAIGSGVVIIGLLLFCLSYLGIRLEAEHLGIAIAGSVGDSPIGHISPATALCVLAGGLSLVASLWSSPDRPGPAMAGFWLAALMLSASVVFLLGYLFGTPLFYAGRFIPPALTTSIALAALGTALLALSGPRAWAPGGQIDPETLRATRSFVLVFSLLAAGLVATGAIYFRGQVTQHRAEIERQLSAIAELKVSDLVRWREERIGDATLLQRNPVFADLVRRAFGVSPNGRAQDQLHAWLRQIVDAYGYVGVSLIDAQGVARISVPEAPIAVGALESARQALLSGKISLEYFQRDEPGGKPRLLLRVPIVDATAGGRPLGIVTFGIDPENYLYPSIERWPTLSRTAETLLVRRDGNDVLFLNELRFQKNTALSMRFPLTRTELPAVKAALGQVGIVEGTDYRGMPVIAALRAVPGTAWFLVARIDTAEFMESLAQALWLTVSMVATLLLSAGVSLGLIWRRQRVRHYTELALAADALGRSNVQLQSEIVERSRVQDELRRSLDRAERSRRSMLGVMEDERRTGRALARRTDLYNMLSQSNQAIVRTPNSGELFEAICRIAVEHGHFLFASISLIDPADGLIRMAAVYGEDAGYAAEVHALRDKSDPLGGDLAGRALRTGEHVICNDFLADPALAPWHQAARRAGIGAAGIFPIREGGEVRGVIRLYSGKPGYFTDDMLPTLQEMAADVSFALDNYARETGRKRAEQEILDLNASLELRVAERTLQLEEASRAKSDFLANMSHELRTPLNSIIGFSEMLKDGVLGGLEAKQRGFVTDIFDAGTHLLSLINDILDLSKVEAVLLQIEAGAVDVAALLKASTLVVREKAAAHRIRLDTHLDPALGAMLADERKLKQIAYNLLANAVKFTPDGGTVMLRARRCTRIEVALDEAMPGRLIALPPGEDAEFLAITVEDSGVGIAEEYLPKLFEPFMQVDSSVARRQGGTGLGLFLVRRLAELHGGTVGVASRPGAGSQFCVWLPWREVAPAVLEGAAPRRALPKRAGD</sequence>
<feature type="transmembrane region" description="Helical" evidence="11">
    <location>
        <begin position="234"/>
        <end position="253"/>
    </location>
</feature>
<evidence type="ECO:0000313" key="14">
    <source>
        <dbReference type="Proteomes" id="UP000241436"/>
    </source>
</evidence>
<dbReference type="SMART" id="SM00387">
    <property type="entry name" value="HATPase_c"/>
    <property type="match status" value="1"/>
</dbReference>
<dbReference type="InterPro" id="IPR003018">
    <property type="entry name" value="GAF"/>
</dbReference>
<dbReference type="EMBL" id="NVQC01000032">
    <property type="protein sequence ID" value="PTL35034.1"/>
    <property type="molecule type" value="Genomic_DNA"/>
</dbReference>
<reference evidence="14" key="2">
    <citation type="journal article" date="2018" name="Environ. Microbiol.">
        <title>Bloom of a denitrifying methanotroph, 'Candidatus Methylomirabilis limnetica', in a deep stratified lake.</title>
        <authorList>
            <person name="Graf J.S."/>
            <person name="Mayr M.J."/>
            <person name="Marchant H.K."/>
            <person name="Tienken D."/>
            <person name="Hach P.F."/>
            <person name="Brand A."/>
            <person name="Schubert C.J."/>
            <person name="Kuypers M.M."/>
            <person name="Milucka J."/>
        </authorList>
    </citation>
    <scope>NUCLEOTIDE SEQUENCE [LARGE SCALE GENOMIC DNA]</scope>
    <source>
        <strain evidence="14">Zug</strain>
    </source>
</reference>
<feature type="transmembrane region" description="Helical" evidence="11">
    <location>
        <begin position="49"/>
        <end position="69"/>
    </location>
</feature>
<dbReference type="GO" id="GO:0009927">
    <property type="term" value="F:histidine phosphotransfer kinase activity"/>
    <property type="evidence" value="ECO:0007669"/>
    <property type="project" value="TreeGrafter"/>
</dbReference>
<evidence type="ECO:0000256" key="6">
    <source>
        <dbReference type="ARBA" id="ARBA00022741"/>
    </source>
</evidence>
<evidence type="ECO:0000256" key="3">
    <source>
        <dbReference type="ARBA" id="ARBA00012438"/>
    </source>
</evidence>
<dbReference type="Gene3D" id="1.10.287.130">
    <property type="match status" value="1"/>
</dbReference>
<dbReference type="InterPro" id="IPR003661">
    <property type="entry name" value="HisK_dim/P_dom"/>
</dbReference>
<dbReference type="GO" id="GO:0000155">
    <property type="term" value="F:phosphorelay sensor kinase activity"/>
    <property type="evidence" value="ECO:0007669"/>
    <property type="project" value="InterPro"/>
</dbReference>
<dbReference type="Pfam" id="PF02518">
    <property type="entry name" value="HATPase_c"/>
    <property type="match status" value="1"/>
</dbReference>
<dbReference type="CDD" id="cd00082">
    <property type="entry name" value="HisKA"/>
    <property type="match status" value="1"/>
</dbReference>
<keyword evidence="8" id="KW-0067">ATP-binding</keyword>
<feature type="domain" description="Histidine kinase" evidence="12">
    <location>
        <begin position="822"/>
        <end position="1064"/>
    </location>
</feature>
<comment type="subcellular location">
    <subcellularLocation>
        <location evidence="2">Membrane</location>
    </subcellularLocation>
</comment>
<dbReference type="GO" id="GO:0005524">
    <property type="term" value="F:ATP binding"/>
    <property type="evidence" value="ECO:0007669"/>
    <property type="project" value="UniProtKB-KW"/>
</dbReference>
<evidence type="ECO:0000256" key="4">
    <source>
        <dbReference type="ARBA" id="ARBA00022553"/>
    </source>
</evidence>
<keyword evidence="10 11" id="KW-0472">Membrane</keyword>
<dbReference type="GO" id="GO:0005886">
    <property type="term" value="C:plasma membrane"/>
    <property type="evidence" value="ECO:0007669"/>
    <property type="project" value="TreeGrafter"/>
</dbReference>
<dbReference type="RefSeq" id="WP_107563831.1">
    <property type="nucleotide sequence ID" value="NZ_NVQC01000032.1"/>
</dbReference>
<keyword evidence="14" id="KW-1185">Reference proteome</keyword>
<name>A0A2T4TV96_9BACT</name>
<dbReference type="SUPFAM" id="SSF55874">
    <property type="entry name" value="ATPase domain of HSP90 chaperone/DNA topoisomerase II/histidine kinase"/>
    <property type="match status" value="1"/>
</dbReference>
<feature type="transmembrane region" description="Helical" evidence="11">
    <location>
        <begin position="193"/>
        <end position="213"/>
    </location>
</feature>
<evidence type="ECO:0000256" key="9">
    <source>
        <dbReference type="ARBA" id="ARBA00023012"/>
    </source>
</evidence>